<reference evidence="2" key="1">
    <citation type="journal article" date="2021" name="PeerJ">
        <title>Extensive microbial diversity within the chicken gut microbiome revealed by metagenomics and culture.</title>
        <authorList>
            <person name="Gilroy R."/>
            <person name="Ravi A."/>
            <person name="Getino M."/>
            <person name="Pursley I."/>
            <person name="Horton D.L."/>
            <person name="Alikhan N.F."/>
            <person name="Baker D."/>
            <person name="Gharbi K."/>
            <person name="Hall N."/>
            <person name="Watson M."/>
            <person name="Adriaenssens E.M."/>
            <person name="Foster-Nyarko E."/>
            <person name="Jarju S."/>
            <person name="Secka A."/>
            <person name="Antonio M."/>
            <person name="Oren A."/>
            <person name="Chaudhuri R.R."/>
            <person name="La Ragione R."/>
            <person name="Hildebrand F."/>
            <person name="Pallen M.J."/>
        </authorList>
    </citation>
    <scope>NUCLEOTIDE SEQUENCE</scope>
    <source>
        <strain evidence="2">ChiSxjej3B15-24422</strain>
    </source>
</reference>
<keyword evidence="1" id="KW-1133">Transmembrane helix</keyword>
<feature type="transmembrane region" description="Helical" evidence="1">
    <location>
        <begin position="349"/>
        <end position="368"/>
    </location>
</feature>
<accession>A0A9D1YPC4</accession>
<dbReference type="EMBL" id="DXDD01000047">
    <property type="protein sequence ID" value="HIY59796.1"/>
    <property type="molecule type" value="Genomic_DNA"/>
</dbReference>
<gene>
    <name evidence="2" type="ORF">H9831_03810</name>
</gene>
<feature type="transmembrane region" description="Helical" evidence="1">
    <location>
        <begin position="7"/>
        <end position="31"/>
    </location>
</feature>
<evidence type="ECO:0000313" key="2">
    <source>
        <dbReference type="EMBL" id="HIY59796.1"/>
    </source>
</evidence>
<evidence type="ECO:0000313" key="3">
    <source>
        <dbReference type="Proteomes" id="UP000824007"/>
    </source>
</evidence>
<comment type="caution">
    <text evidence="2">The sequence shown here is derived from an EMBL/GenBank/DDBJ whole genome shotgun (WGS) entry which is preliminary data.</text>
</comment>
<evidence type="ECO:0000256" key="1">
    <source>
        <dbReference type="SAM" id="Phobius"/>
    </source>
</evidence>
<dbReference type="AlphaFoldDB" id="A0A9D1YPC4"/>
<feature type="transmembrane region" description="Helical" evidence="1">
    <location>
        <begin position="325"/>
        <end position="342"/>
    </location>
</feature>
<feature type="transmembrane region" description="Helical" evidence="1">
    <location>
        <begin position="74"/>
        <end position="98"/>
    </location>
</feature>
<keyword evidence="1" id="KW-0812">Transmembrane</keyword>
<feature type="transmembrane region" description="Helical" evidence="1">
    <location>
        <begin position="175"/>
        <end position="201"/>
    </location>
</feature>
<sequence length="412" mass="47445">MSRRKEYSVAFVLFFLLVFVLLLATGTITSGWHLVDDHEYVEYLLQMKAPGGSLLSCMGDVLRADFTSRFRPLYYILRVALTAVIGSNLVVWSVIKALETVLALFFLYLCARQFRCGIFQAVLFSLTVMVGPQAAVWWKLGPQECTGILFFAAGLYLLNKWLYREMGLPAKLGSLFLFLCMSLYKESFLVLISFVLVYIVYVRCQGEKLSLSSILKAIRSELDLLLILGIIMAAELFIIVFFVGTNNVTYIGLDPSVTLEQYIFMWTDCARTYIQWYVRFTPLLLLLLALQFRRWKQMIGPFFLGLCVMLPQMVLYIKTSLQERYVIPWSFGFALFFILPLSKEVFSGIWKLLYSVLLVVLLLCQFQMTIREADYYTWRGHSVTSVLNHVRKLVQENPDIKVLAAYSPYLES</sequence>
<feature type="transmembrane region" description="Helical" evidence="1">
    <location>
        <begin position="222"/>
        <end position="243"/>
    </location>
</feature>
<proteinExistence type="predicted"/>
<protein>
    <submittedName>
        <fullName evidence="2">Uncharacterized protein</fullName>
    </submittedName>
</protein>
<organism evidence="2 3">
    <name type="scientific">Candidatus Eisenbergiella pullistercoris</name>
    <dbReference type="NCBI Taxonomy" id="2838555"/>
    <lineage>
        <taxon>Bacteria</taxon>
        <taxon>Bacillati</taxon>
        <taxon>Bacillota</taxon>
        <taxon>Clostridia</taxon>
        <taxon>Lachnospirales</taxon>
        <taxon>Lachnospiraceae</taxon>
        <taxon>Eisenbergiella</taxon>
    </lineage>
</organism>
<feature type="non-terminal residue" evidence="2">
    <location>
        <position position="412"/>
    </location>
</feature>
<feature type="transmembrane region" description="Helical" evidence="1">
    <location>
        <begin position="299"/>
        <end position="319"/>
    </location>
</feature>
<feature type="transmembrane region" description="Helical" evidence="1">
    <location>
        <begin position="118"/>
        <end position="138"/>
    </location>
</feature>
<keyword evidence="1" id="KW-0472">Membrane</keyword>
<name>A0A9D1YPC4_9FIRM</name>
<feature type="transmembrane region" description="Helical" evidence="1">
    <location>
        <begin position="274"/>
        <end position="292"/>
    </location>
</feature>
<dbReference type="Proteomes" id="UP000824007">
    <property type="component" value="Unassembled WGS sequence"/>
</dbReference>
<reference evidence="2" key="2">
    <citation type="submission" date="2021-04" db="EMBL/GenBank/DDBJ databases">
        <authorList>
            <person name="Gilroy R."/>
        </authorList>
    </citation>
    <scope>NUCLEOTIDE SEQUENCE</scope>
    <source>
        <strain evidence="2">ChiSxjej3B15-24422</strain>
    </source>
</reference>